<protein>
    <submittedName>
        <fullName evidence="7">MFS transporter</fullName>
    </submittedName>
</protein>
<feature type="transmembrane region" description="Helical" evidence="6">
    <location>
        <begin position="170"/>
        <end position="186"/>
    </location>
</feature>
<sequence>MKYNANIVSLFGLYCAQGTPLGFALFALPGILREQGADLRFIGLVGLSMLPWAFKFIWASWLENRRPWGFRSLPAGLAWIQLLKLLSLAAIAALFWFDPAGHIIGLVVMVTAVNLFYATQDVAVDALAVRTFAGSRHVNVNVGQVAGFSLGMLVGGVVSLYVFYRSGWQGTVLLCLLIQVVCHLPFQLHLRHFARQPAEVAPLGEKGAALRYIFRRKHWKPVILTALLFKSASTLGASLVSPLLVDMGVSLDQIALISGSVLIVSYIAGAVASGVLHRWLSSARLTLIGLSGSLLCWLGMALSLSADRASTQWIFTFFVLEGFFFNLCCVALFAWFMCWSEGEKDGSVVQPGTDFTLLQCCEVLGSSTAMVIGGTLAHYLGFANTFYMAALFGAVIALVIMRCFRRVPDRSPDEPQPLNEVAQ</sequence>
<comment type="subcellular location">
    <subcellularLocation>
        <location evidence="1">Membrane</location>
        <topology evidence="1">Multi-pass membrane protein</topology>
    </subcellularLocation>
</comment>
<feature type="transmembrane region" description="Helical" evidence="6">
    <location>
        <begin position="253"/>
        <end position="275"/>
    </location>
</feature>
<feature type="transmembrane region" description="Helical" evidence="6">
    <location>
        <begin position="41"/>
        <end position="61"/>
    </location>
</feature>
<keyword evidence="4 6" id="KW-1133">Transmembrane helix</keyword>
<dbReference type="AlphaFoldDB" id="A0A2S9IC81"/>
<gene>
    <name evidence="7" type="ORF">CQW29_10300</name>
</gene>
<evidence type="ECO:0000256" key="3">
    <source>
        <dbReference type="ARBA" id="ARBA00022692"/>
    </source>
</evidence>
<dbReference type="InterPro" id="IPR004752">
    <property type="entry name" value="AmpG_permease/AT-1"/>
</dbReference>
<dbReference type="GO" id="GO:0022857">
    <property type="term" value="F:transmembrane transporter activity"/>
    <property type="evidence" value="ECO:0007669"/>
    <property type="project" value="InterPro"/>
</dbReference>
<dbReference type="PANTHER" id="PTHR12778:SF10">
    <property type="entry name" value="MAJOR FACILITATOR SUPERFAMILY DOMAIN-CONTAINING PROTEIN 3"/>
    <property type="match status" value="1"/>
</dbReference>
<name>A0A2S9IC81_9GAMM</name>
<keyword evidence="5 6" id="KW-0472">Membrane</keyword>
<feature type="transmembrane region" description="Helical" evidence="6">
    <location>
        <begin position="287"/>
        <end position="306"/>
    </location>
</feature>
<feature type="transmembrane region" description="Helical" evidence="6">
    <location>
        <begin position="312"/>
        <end position="336"/>
    </location>
</feature>
<keyword evidence="8" id="KW-1185">Reference proteome</keyword>
<dbReference type="OrthoDB" id="9787815at2"/>
<evidence type="ECO:0000256" key="6">
    <source>
        <dbReference type="SAM" id="Phobius"/>
    </source>
</evidence>
<evidence type="ECO:0000313" key="8">
    <source>
        <dbReference type="Proteomes" id="UP000239181"/>
    </source>
</evidence>
<accession>A0A2S9IC81</accession>
<dbReference type="InterPro" id="IPR036259">
    <property type="entry name" value="MFS_trans_sf"/>
</dbReference>
<dbReference type="GO" id="GO:0016020">
    <property type="term" value="C:membrane"/>
    <property type="evidence" value="ECO:0007669"/>
    <property type="project" value="UniProtKB-SubCell"/>
</dbReference>
<dbReference type="Proteomes" id="UP000239181">
    <property type="component" value="Unassembled WGS sequence"/>
</dbReference>
<dbReference type="SUPFAM" id="SSF103473">
    <property type="entry name" value="MFS general substrate transporter"/>
    <property type="match status" value="1"/>
</dbReference>
<proteinExistence type="predicted"/>
<dbReference type="InterPro" id="IPR011701">
    <property type="entry name" value="MFS"/>
</dbReference>
<organism evidence="7 8">
    <name type="scientific">Pantoea coffeiphila</name>
    <dbReference type="NCBI Taxonomy" id="1465635"/>
    <lineage>
        <taxon>Bacteria</taxon>
        <taxon>Pseudomonadati</taxon>
        <taxon>Pseudomonadota</taxon>
        <taxon>Gammaproteobacteria</taxon>
        <taxon>Enterobacterales</taxon>
        <taxon>Erwiniaceae</taxon>
        <taxon>Pantoea</taxon>
    </lineage>
</organism>
<dbReference type="Pfam" id="PF07690">
    <property type="entry name" value="MFS_1"/>
    <property type="match status" value="1"/>
</dbReference>
<feature type="transmembrane region" description="Helical" evidence="6">
    <location>
        <begin position="73"/>
        <end position="97"/>
    </location>
</feature>
<dbReference type="PANTHER" id="PTHR12778">
    <property type="entry name" value="SOLUTE CARRIER FAMILY 33 ACETYL-COA TRANSPORTER -RELATED"/>
    <property type="match status" value="1"/>
</dbReference>
<evidence type="ECO:0000256" key="5">
    <source>
        <dbReference type="ARBA" id="ARBA00023136"/>
    </source>
</evidence>
<dbReference type="Gene3D" id="1.20.1250.20">
    <property type="entry name" value="MFS general substrate transporter like domains"/>
    <property type="match status" value="1"/>
</dbReference>
<evidence type="ECO:0000256" key="4">
    <source>
        <dbReference type="ARBA" id="ARBA00022989"/>
    </source>
</evidence>
<feature type="transmembrane region" description="Helical" evidence="6">
    <location>
        <begin position="7"/>
        <end position="29"/>
    </location>
</feature>
<reference evidence="7 8" key="1">
    <citation type="submission" date="2017-10" db="EMBL/GenBank/DDBJ databases">
        <title>Draft genome of two endophytic bacteria isolated from 'guarana' Paullinia cupana (Mart.) Ducke.</title>
        <authorList>
            <person name="Siqueira K.A."/>
            <person name="Liotti R.G."/>
            <person name="Mendes T.A."/>
            <person name="Soares M.A."/>
        </authorList>
    </citation>
    <scope>NUCLEOTIDE SEQUENCE [LARGE SCALE GENOMIC DNA]</scope>
    <source>
        <strain evidence="7 8">342</strain>
    </source>
</reference>
<dbReference type="EMBL" id="PDET01000006">
    <property type="protein sequence ID" value="PRD15392.1"/>
    <property type="molecule type" value="Genomic_DNA"/>
</dbReference>
<keyword evidence="2" id="KW-0813">Transport</keyword>
<evidence type="ECO:0000256" key="2">
    <source>
        <dbReference type="ARBA" id="ARBA00022448"/>
    </source>
</evidence>
<feature type="transmembrane region" description="Helical" evidence="6">
    <location>
        <begin position="145"/>
        <end position="164"/>
    </location>
</feature>
<evidence type="ECO:0000313" key="7">
    <source>
        <dbReference type="EMBL" id="PRD15392.1"/>
    </source>
</evidence>
<feature type="transmembrane region" description="Helical" evidence="6">
    <location>
        <begin position="103"/>
        <end position="124"/>
    </location>
</feature>
<comment type="caution">
    <text evidence="7">The sequence shown here is derived from an EMBL/GenBank/DDBJ whole genome shotgun (WGS) entry which is preliminary data.</text>
</comment>
<dbReference type="RefSeq" id="WP_105592652.1">
    <property type="nucleotide sequence ID" value="NZ_PDET01000006.1"/>
</dbReference>
<keyword evidence="3 6" id="KW-0812">Transmembrane</keyword>
<feature type="transmembrane region" description="Helical" evidence="6">
    <location>
        <begin position="386"/>
        <end position="404"/>
    </location>
</feature>
<evidence type="ECO:0000256" key="1">
    <source>
        <dbReference type="ARBA" id="ARBA00004141"/>
    </source>
</evidence>
<feature type="transmembrane region" description="Helical" evidence="6">
    <location>
        <begin position="221"/>
        <end position="241"/>
    </location>
</feature>